<evidence type="ECO:0000313" key="5">
    <source>
        <dbReference type="EMBL" id="MFC3711410.1"/>
    </source>
</evidence>
<keyword evidence="6" id="KW-1185">Reference proteome</keyword>
<dbReference type="Gene3D" id="2.170.150.70">
    <property type="match status" value="1"/>
</dbReference>
<evidence type="ECO:0000256" key="2">
    <source>
        <dbReference type="ARBA" id="ARBA00022723"/>
    </source>
</evidence>
<dbReference type="Proteomes" id="UP001595615">
    <property type="component" value="Unassembled WGS sequence"/>
</dbReference>
<evidence type="ECO:0000259" key="4">
    <source>
        <dbReference type="PROSITE" id="PS51891"/>
    </source>
</evidence>
<sequence length="117" mass="12438">MEREVAGGCHCGAVRFEATIDTTLGLECNCSYCAKAAPLLAFTGGENFRQTAGEGAMTDYRFYKKVIAHLFCATCGISAFGRGETPDGQKMVAINLRCLDDLDMTGVHKGSFNGAAL</sequence>
<evidence type="ECO:0000256" key="1">
    <source>
        <dbReference type="ARBA" id="ARBA00005495"/>
    </source>
</evidence>
<dbReference type="InterPro" id="IPR006913">
    <property type="entry name" value="CENP-V/GFA"/>
</dbReference>
<dbReference type="RefSeq" id="WP_380856258.1">
    <property type="nucleotide sequence ID" value="NZ_JBHRXV010000001.1"/>
</dbReference>
<evidence type="ECO:0000313" key="6">
    <source>
        <dbReference type="Proteomes" id="UP001595615"/>
    </source>
</evidence>
<keyword evidence="3" id="KW-0862">Zinc</keyword>
<protein>
    <submittedName>
        <fullName evidence="5">GFA family protein</fullName>
    </submittedName>
</protein>
<comment type="caution">
    <text evidence="5">The sequence shown here is derived from an EMBL/GenBank/DDBJ whole genome shotgun (WGS) entry which is preliminary data.</text>
</comment>
<dbReference type="PROSITE" id="PS51891">
    <property type="entry name" value="CENP_V_GFA"/>
    <property type="match status" value="1"/>
</dbReference>
<dbReference type="SUPFAM" id="SSF51316">
    <property type="entry name" value="Mss4-like"/>
    <property type="match status" value="1"/>
</dbReference>
<feature type="domain" description="CENP-V/GFA" evidence="4">
    <location>
        <begin position="5"/>
        <end position="117"/>
    </location>
</feature>
<proteinExistence type="inferred from homology"/>
<reference evidence="6" key="1">
    <citation type="journal article" date="2019" name="Int. J. Syst. Evol. Microbiol.">
        <title>The Global Catalogue of Microorganisms (GCM) 10K type strain sequencing project: providing services to taxonomists for standard genome sequencing and annotation.</title>
        <authorList>
            <consortium name="The Broad Institute Genomics Platform"/>
            <consortium name="The Broad Institute Genome Sequencing Center for Infectious Disease"/>
            <person name="Wu L."/>
            <person name="Ma J."/>
        </authorList>
    </citation>
    <scope>NUCLEOTIDE SEQUENCE [LARGE SCALE GENOMIC DNA]</scope>
    <source>
        <strain evidence="6">KCTC 42644</strain>
    </source>
</reference>
<organism evidence="5 6">
    <name type="scientific">Sphingoaurantiacus capsulatus</name>
    <dbReference type="NCBI Taxonomy" id="1771310"/>
    <lineage>
        <taxon>Bacteria</taxon>
        <taxon>Pseudomonadati</taxon>
        <taxon>Pseudomonadota</taxon>
        <taxon>Alphaproteobacteria</taxon>
        <taxon>Sphingomonadales</taxon>
        <taxon>Sphingosinicellaceae</taxon>
        <taxon>Sphingoaurantiacus</taxon>
    </lineage>
</organism>
<dbReference type="InterPro" id="IPR011057">
    <property type="entry name" value="Mss4-like_sf"/>
</dbReference>
<name>A0ABV7X7K5_9SPHN</name>
<dbReference type="PANTHER" id="PTHR28620">
    <property type="entry name" value="CENTROMERE PROTEIN V"/>
    <property type="match status" value="1"/>
</dbReference>
<evidence type="ECO:0000256" key="3">
    <source>
        <dbReference type="ARBA" id="ARBA00022833"/>
    </source>
</evidence>
<comment type="similarity">
    <text evidence="1">Belongs to the Gfa family.</text>
</comment>
<dbReference type="PANTHER" id="PTHR28620:SF1">
    <property type="entry name" value="CENP-V_GFA DOMAIN-CONTAINING PROTEIN"/>
    <property type="match status" value="1"/>
</dbReference>
<gene>
    <name evidence="5" type="ORF">ACFOMD_02435</name>
</gene>
<dbReference type="EMBL" id="JBHRXV010000001">
    <property type="protein sequence ID" value="MFC3711410.1"/>
    <property type="molecule type" value="Genomic_DNA"/>
</dbReference>
<accession>A0ABV7X7K5</accession>
<dbReference type="InterPro" id="IPR052355">
    <property type="entry name" value="CENP-V-like"/>
</dbReference>
<keyword evidence="2" id="KW-0479">Metal-binding</keyword>
<dbReference type="Pfam" id="PF04828">
    <property type="entry name" value="GFA"/>
    <property type="match status" value="1"/>
</dbReference>